<dbReference type="InterPro" id="IPR001851">
    <property type="entry name" value="ABC_transp_permease"/>
</dbReference>
<keyword evidence="3 6" id="KW-0812">Transmembrane</keyword>
<protein>
    <submittedName>
        <fullName evidence="7">Branched-chain amino acid ABC transporter permease</fullName>
    </submittedName>
</protein>
<feature type="transmembrane region" description="Helical" evidence="6">
    <location>
        <begin position="48"/>
        <end position="71"/>
    </location>
</feature>
<evidence type="ECO:0000256" key="2">
    <source>
        <dbReference type="ARBA" id="ARBA00022475"/>
    </source>
</evidence>
<evidence type="ECO:0000256" key="5">
    <source>
        <dbReference type="ARBA" id="ARBA00023136"/>
    </source>
</evidence>
<keyword evidence="5 6" id="KW-0472">Membrane</keyword>
<organism evidence="7 8">
    <name type="scientific">Pandoraea fibrosis</name>
    <dbReference type="NCBI Taxonomy" id="1891094"/>
    <lineage>
        <taxon>Bacteria</taxon>
        <taxon>Pseudomonadati</taxon>
        <taxon>Pseudomonadota</taxon>
        <taxon>Betaproteobacteria</taxon>
        <taxon>Burkholderiales</taxon>
        <taxon>Burkholderiaceae</taxon>
        <taxon>Pandoraea</taxon>
    </lineage>
</organism>
<feature type="transmembrane region" description="Helical" evidence="6">
    <location>
        <begin position="281"/>
        <end position="307"/>
    </location>
</feature>
<feature type="transmembrane region" description="Helical" evidence="6">
    <location>
        <begin position="246"/>
        <end position="269"/>
    </location>
</feature>
<evidence type="ECO:0000313" key="7">
    <source>
        <dbReference type="EMBL" id="VVD59536.1"/>
    </source>
</evidence>
<dbReference type="AlphaFoldDB" id="A0A5E4R868"/>
<dbReference type="InterPro" id="IPR043428">
    <property type="entry name" value="LivM-like"/>
</dbReference>
<gene>
    <name evidence="7" type="ORF">PFI31113_00027</name>
</gene>
<name>A0A5E4R868_9BURK</name>
<feature type="transmembrane region" description="Helical" evidence="6">
    <location>
        <begin position="83"/>
        <end position="108"/>
    </location>
</feature>
<accession>A0A5E4R868</accession>
<feature type="transmembrane region" description="Helical" evidence="6">
    <location>
        <begin position="207"/>
        <end position="226"/>
    </location>
</feature>
<dbReference type="GO" id="GO:0005886">
    <property type="term" value="C:plasma membrane"/>
    <property type="evidence" value="ECO:0007669"/>
    <property type="project" value="UniProtKB-SubCell"/>
</dbReference>
<dbReference type="EMBL" id="CABPRW010000001">
    <property type="protein sequence ID" value="VVD59536.1"/>
    <property type="molecule type" value="Genomic_DNA"/>
</dbReference>
<evidence type="ECO:0000256" key="1">
    <source>
        <dbReference type="ARBA" id="ARBA00004651"/>
    </source>
</evidence>
<dbReference type="Pfam" id="PF02653">
    <property type="entry name" value="BPD_transp_2"/>
    <property type="match status" value="1"/>
</dbReference>
<dbReference type="OrthoDB" id="9814461at2"/>
<proteinExistence type="predicted"/>
<keyword evidence="4 6" id="KW-1133">Transmembrane helix</keyword>
<reference evidence="7 8" key="1">
    <citation type="submission" date="2019-08" db="EMBL/GenBank/DDBJ databases">
        <authorList>
            <person name="Peeters C."/>
        </authorList>
    </citation>
    <scope>NUCLEOTIDE SEQUENCE [LARGE SCALE GENOMIC DNA]</scope>
    <source>
        <strain evidence="7 8">LMG 31113</strain>
    </source>
</reference>
<evidence type="ECO:0000256" key="6">
    <source>
        <dbReference type="SAM" id="Phobius"/>
    </source>
</evidence>
<dbReference type="CDD" id="cd06581">
    <property type="entry name" value="TM_PBP1_LivM_like"/>
    <property type="match status" value="1"/>
</dbReference>
<dbReference type="GO" id="GO:0015658">
    <property type="term" value="F:branched-chain amino acid transmembrane transporter activity"/>
    <property type="evidence" value="ECO:0007669"/>
    <property type="project" value="InterPro"/>
</dbReference>
<evidence type="ECO:0000256" key="3">
    <source>
        <dbReference type="ARBA" id="ARBA00022692"/>
    </source>
</evidence>
<comment type="subcellular location">
    <subcellularLocation>
        <location evidence="1">Cell membrane</location>
        <topology evidence="1">Multi-pass membrane protein</topology>
    </subcellularLocation>
</comment>
<dbReference type="PANTHER" id="PTHR30482:SF10">
    <property type="entry name" value="HIGH-AFFINITY BRANCHED-CHAIN AMINO ACID TRANSPORT PROTEIN BRAE"/>
    <property type="match status" value="1"/>
</dbReference>
<dbReference type="Proteomes" id="UP000382577">
    <property type="component" value="Unassembled WGS sequence"/>
</dbReference>
<dbReference type="PANTHER" id="PTHR30482">
    <property type="entry name" value="HIGH-AFFINITY BRANCHED-CHAIN AMINO ACID TRANSPORT SYSTEM PERMEASE"/>
    <property type="match status" value="1"/>
</dbReference>
<feature type="transmembrane region" description="Helical" evidence="6">
    <location>
        <begin position="156"/>
        <end position="175"/>
    </location>
</feature>
<sequence length="323" mass="33387">MTKSKLLGPAGLVVALAFAAVGIALDGGPYWIRLATTFAMYGTLALSWNIIGGMAGYPSFASAAFFGLGAYTGGILVTHGWPLAAAVLGAAVTTGAVAALLGLLVLHLRGHYFAIASLMITEAFREISNNAGDLTGGGMGLTLPMPAGDALSHARLFLFAMTLCCVGAAIACALISRARLGVALRCIAQNEAAALTIGIDVRRAKNLAFAYSSCFAGAAGAVYAAWVGYIDPNDVFDVMLAVKPLVMVLLGGAAVWVGPLVGALVFIAFEELVWRNMLHFHSGLLGLFIALLVIYFPGGLAGVSGWFGARWRRLGLTSSRSTA</sequence>
<dbReference type="RefSeq" id="WP_150598321.1">
    <property type="nucleotide sequence ID" value="NZ_CABPRW010000001.1"/>
</dbReference>
<keyword evidence="2" id="KW-1003">Cell membrane</keyword>
<evidence type="ECO:0000313" key="8">
    <source>
        <dbReference type="Proteomes" id="UP000382577"/>
    </source>
</evidence>
<evidence type="ECO:0000256" key="4">
    <source>
        <dbReference type="ARBA" id="ARBA00022989"/>
    </source>
</evidence>